<feature type="compositionally biased region" description="Low complexity" evidence="1">
    <location>
        <begin position="621"/>
        <end position="637"/>
    </location>
</feature>
<reference evidence="5 6" key="1">
    <citation type="submission" date="2016-08" db="EMBL/GenBank/DDBJ databases">
        <title>A Parts List for Fungal Cellulosomes Revealed by Comparative Genomics.</title>
        <authorList>
            <consortium name="DOE Joint Genome Institute"/>
            <person name="Haitjema C.H."/>
            <person name="Gilmore S.P."/>
            <person name="Henske J.K."/>
            <person name="Solomon K.V."/>
            <person name="De Groot R."/>
            <person name="Kuo A."/>
            <person name="Mondo S.J."/>
            <person name="Salamov A.A."/>
            <person name="Labutti K."/>
            <person name="Zhao Z."/>
            <person name="Chiniquy J."/>
            <person name="Barry K."/>
            <person name="Brewer H.M."/>
            <person name="Purvine S.O."/>
            <person name="Wright A.T."/>
            <person name="Boxma B."/>
            <person name="Van Alen T."/>
            <person name="Hackstein J.H."/>
            <person name="Baker S.E."/>
            <person name="Grigoriev I.V."/>
            <person name="O'Malley M.A."/>
        </authorList>
    </citation>
    <scope>NUCLEOTIDE SEQUENCE [LARGE SCALE GENOMIC DNA]</scope>
    <source>
        <strain evidence="5 6">S4</strain>
    </source>
</reference>
<feature type="compositionally biased region" description="Low complexity" evidence="1">
    <location>
        <begin position="365"/>
        <end position="379"/>
    </location>
</feature>
<dbReference type="InterPro" id="IPR056430">
    <property type="entry name" value="C2CD5_YbjQ-like_dom"/>
</dbReference>
<dbReference type="GO" id="GO:0031340">
    <property type="term" value="P:positive regulation of vesicle fusion"/>
    <property type="evidence" value="ECO:0007669"/>
    <property type="project" value="TreeGrafter"/>
</dbReference>
<evidence type="ECO:0000256" key="1">
    <source>
        <dbReference type="SAM" id="MobiDB-lite"/>
    </source>
</evidence>
<dbReference type="GO" id="GO:0010828">
    <property type="term" value="P:positive regulation of D-glucose transmembrane transport"/>
    <property type="evidence" value="ECO:0007669"/>
    <property type="project" value="TreeGrafter"/>
</dbReference>
<dbReference type="GO" id="GO:0005886">
    <property type="term" value="C:plasma membrane"/>
    <property type="evidence" value="ECO:0007669"/>
    <property type="project" value="TreeGrafter"/>
</dbReference>
<dbReference type="InterPro" id="IPR038983">
    <property type="entry name" value="C2CD5"/>
</dbReference>
<evidence type="ECO:0000259" key="4">
    <source>
        <dbReference type="Pfam" id="PF23128"/>
    </source>
</evidence>
<proteinExistence type="predicted"/>
<dbReference type="GO" id="GO:0072659">
    <property type="term" value="P:protein localization to plasma membrane"/>
    <property type="evidence" value="ECO:0007669"/>
    <property type="project" value="TreeGrafter"/>
</dbReference>
<dbReference type="Pfam" id="PF23128">
    <property type="entry name" value="YbjQ_4"/>
    <property type="match status" value="1"/>
</dbReference>
<dbReference type="GO" id="GO:0090314">
    <property type="term" value="P:positive regulation of protein targeting to membrane"/>
    <property type="evidence" value="ECO:0007669"/>
    <property type="project" value="TreeGrafter"/>
</dbReference>
<dbReference type="Proteomes" id="UP000193944">
    <property type="component" value="Unassembled WGS sequence"/>
</dbReference>
<dbReference type="EMBL" id="MCFG01000112">
    <property type="protein sequence ID" value="ORX81722.1"/>
    <property type="molecule type" value="Genomic_DNA"/>
</dbReference>
<dbReference type="Pfam" id="PF23025">
    <property type="entry name" value="YbjQ_2"/>
    <property type="match status" value="2"/>
</dbReference>
<feature type="domain" description="C2" evidence="2">
    <location>
        <begin position="2"/>
        <end position="81"/>
    </location>
</feature>
<dbReference type="InterPro" id="IPR057815">
    <property type="entry name" value="C2CD5_C"/>
</dbReference>
<evidence type="ECO:0000313" key="5">
    <source>
        <dbReference type="EMBL" id="ORX81722.1"/>
    </source>
</evidence>
<evidence type="ECO:0000259" key="2">
    <source>
        <dbReference type="Pfam" id="PF23025"/>
    </source>
</evidence>
<dbReference type="Pfam" id="PF23028">
    <property type="entry name" value="YbjQ_3"/>
    <property type="match status" value="1"/>
</dbReference>
<protein>
    <submittedName>
        <fullName evidence="5">Uncharacterized protein</fullName>
    </submittedName>
</protein>
<feature type="region of interest" description="Disordered" evidence="1">
    <location>
        <begin position="617"/>
        <end position="637"/>
    </location>
</feature>
<dbReference type="InterPro" id="IPR056431">
    <property type="entry name" value="C2CD5_YbjQ-rel_dom"/>
</dbReference>
<sequence>MKYFPSNAIISTSGIVASRCIKLIDNDHVEIREIWWTELREEIRLHARSLNCTHVIGYTETTAIKDELCILSASGTAAILDQSVLENFDSGDVYKYESNLRNGDNNQNNIASDVISYSTYVSQNSKHSSHYSPKKSISYNESIYQKSRYRKKRKSCRLCHISFNKRYGPYATMNYTKCNCCKKKFVPEVLLLTIEPPSDIETIGPGHLIEAQVCRHKKRKDGESNAAQVSDALPFIQYDLHRQLLYKMQIYGVNSIFGLKFNITIGESMLIATAVGTGLFLYALPIPSPLKISRTLPLTERDTKDGKLYELQQKIVQTCEKNLNNIEQLIQEYKSLQHSDVKNIDTSISNQYILEEPIDESKMLDNNNDDNSSSSSSSDTDSDFESDRIQSKITVQIVDDIDEELLSLLLQEENNDDFQMMNIESFPGKTNKFWDLIYDSTQSFSIIKQMFINPGNSLNTQFANILKDIHKEIEFRLSYIQPCLVTGLEYDVQIVESFEVQVHVSGVAISYCRNENERYQFQEEFLDSSDENNDNYDENDLIFPMESIDNDKIKSPISAKDNSNIIESPTGTTKVTLNSLIRASIVHHPFVKSGSNLSDKDSIKRFNYFSTKKKRQSLMKSSLPNSENENEINSSYNSGSFNPINSKSDTINNISNNKLIENVESTSVSRMSNIDNSNNNNNNNTNSIEMIEKIKKDTEDCNKSINTSTSFNKLKYEESKSIKTVSTLNKRSKDTSNNNLIIDTTSKGETYENDSIFKSIKMNTSYYAEITPLSTLQGATIERYLGKLSLHFVKDAHVSESNYNDLGGFTYRLLMEVNSISRAHAIALGGNCILAYRFDKNVIEEGMKKYALVSVSGDIVQVSFNLSKPIPEYFYTFSKSFK</sequence>
<dbReference type="PANTHER" id="PTHR37412:SF2">
    <property type="entry name" value="C2 DOMAIN-CONTAINING PROTEIN 5"/>
    <property type="match status" value="1"/>
</dbReference>
<reference evidence="5 6" key="2">
    <citation type="submission" date="2016-08" db="EMBL/GenBank/DDBJ databases">
        <title>Pervasive Adenine N6-methylation of Active Genes in Fungi.</title>
        <authorList>
            <consortium name="DOE Joint Genome Institute"/>
            <person name="Mondo S.J."/>
            <person name="Dannebaum R.O."/>
            <person name="Kuo R.C."/>
            <person name="Labutti K."/>
            <person name="Haridas S."/>
            <person name="Kuo A."/>
            <person name="Salamov A."/>
            <person name="Ahrendt S.R."/>
            <person name="Lipzen A."/>
            <person name="Sullivan W."/>
            <person name="Andreopoulos W.B."/>
            <person name="Clum A."/>
            <person name="Lindquist E."/>
            <person name="Daum C."/>
            <person name="Ramamoorthy G.K."/>
            <person name="Gryganskyi A."/>
            <person name="Culley D."/>
            <person name="Magnuson J.K."/>
            <person name="James T.Y."/>
            <person name="O'Malley M.A."/>
            <person name="Stajich J.E."/>
            <person name="Spatafora J.W."/>
            <person name="Visel A."/>
            <person name="Grigoriev I.V."/>
        </authorList>
    </citation>
    <scope>NUCLEOTIDE SEQUENCE [LARGE SCALE GENOMIC DNA]</scope>
    <source>
        <strain evidence="5 6">S4</strain>
    </source>
</reference>
<feature type="domain" description="C2CD5 C-terminal" evidence="4">
    <location>
        <begin position="770"/>
        <end position="862"/>
    </location>
</feature>
<name>A0A1Y1X7J9_9FUNG</name>
<evidence type="ECO:0000313" key="6">
    <source>
        <dbReference type="Proteomes" id="UP000193944"/>
    </source>
</evidence>
<dbReference type="AlphaFoldDB" id="A0A1Y1X7J9"/>
<dbReference type="GO" id="GO:0065002">
    <property type="term" value="P:intracellular protein transmembrane transport"/>
    <property type="evidence" value="ECO:0007669"/>
    <property type="project" value="TreeGrafter"/>
</dbReference>
<keyword evidence="6" id="KW-1185">Reference proteome</keyword>
<evidence type="ECO:0000259" key="3">
    <source>
        <dbReference type="Pfam" id="PF23028"/>
    </source>
</evidence>
<feature type="region of interest" description="Disordered" evidence="1">
    <location>
        <begin position="359"/>
        <end position="386"/>
    </location>
</feature>
<dbReference type="OrthoDB" id="419768at2759"/>
<dbReference type="GO" id="GO:0005544">
    <property type="term" value="F:calcium-dependent phospholipid binding"/>
    <property type="evidence" value="ECO:0007669"/>
    <property type="project" value="InterPro"/>
</dbReference>
<feature type="domain" description="C2" evidence="2">
    <location>
        <begin position="184"/>
        <end position="281"/>
    </location>
</feature>
<dbReference type="PANTHER" id="PTHR37412">
    <property type="entry name" value="C2 DOMAIN-CONTAINING PROTEIN 5"/>
    <property type="match status" value="1"/>
</dbReference>
<comment type="caution">
    <text evidence="5">The sequence shown here is derived from an EMBL/GenBank/DDBJ whole genome shotgun (WGS) entry which is preliminary data.</text>
</comment>
<organism evidence="5 6">
    <name type="scientific">Anaeromyces robustus</name>
    <dbReference type="NCBI Taxonomy" id="1754192"/>
    <lineage>
        <taxon>Eukaryota</taxon>
        <taxon>Fungi</taxon>
        <taxon>Fungi incertae sedis</taxon>
        <taxon>Chytridiomycota</taxon>
        <taxon>Chytridiomycota incertae sedis</taxon>
        <taxon>Neocallimastigomycetes</taxon>
        <taxon>Neocallimastigales</taxon>
        <taxon>Neocallimastigaceae</taxon>
        <taxon>Anaeromyces</taxon>
    </lineage>
</organism>
<gene>
    <name evidence="5" type="ORF">BCR32DRAFT_268098</name>
</gene>
<dbReference type="GO" id="GO:0005509">
    <property type="term" value="F:calcium ion binding"/>
    <property type="evidence" value="ECO:0007669"/>
    <property type="project" value="TreeGrafter"/>
</dbReference>
<accession>A0A1Y1X7J9</accession>
<feature type="domain" description="C2" evidence="3">
    <location>
        <begin position="416"/>
        <end position="509"/>
    </location>
</feature>